<dbReference type="OrthoDB" id="3202607at2759"/>
<dbReference type="Proteomes" id="UP000076532">
    <property type="component" value="Unassembled WGS sequence"/>
</dbReference>
<reference evidence="2 3" key="1">
    <citation type="journal article" date="2016" name="Mol. Biol. Evol.">
        <title>Comparative Genomics of Early-Diverging Mushroom-Forming Fungi Provides Insights into the Origins of Lignocellulose Decay Capabilities.</title>
        <authorList>
            <person name="Nagy L.G."/>
            <person name="Riley R."/>
            <person name="Tritt A."/>
            <person name="Adam C."/>
            <person name="Daum C."/>
            <person name="Floudas D."/>
            <person name="Sun H."/>
            <person name="Yadav J.S."/>
            <person name="Pangilinan J."/>
            <person name="Larsson K.H."/>
            <person name="Matsuura K."/>
            <person name="Barry K."/>
            <person name="Labutti K."/>
            <person name="Kuo R."/>
            <person name="Ohm R.A."/>
            <person name="Bhattacharya S.S."/>
            <person name="Shirouzu T."/>
            <person name="Yoshinaga Y."/>
            <person name="Martin F.M."/>
            <person name="Grigoriev I.V."/>
            <person name="Hibbett D.S."/>
        </authorList>
    </citation>
    <scope>NUCLEOTIDE SEQUENCE [LARGE SCALE GENOMIC DNA]</scope>
    <source>
        <strain evidence="2 3">CBS 109695</strain>
    </source>
</reference>
<accession>A0A167WZP8</accession>
<dbReference type="AlphaFoldDB" id="A0A167WZP8"/>
<proteinExistence type="predicted"/>
<gene>
    <name evidence="2" type="ORF">FIBSPDRAFT_876338</name>
</gene>
<feature type="region of interest" description="Disordered" evidence="1">
    <location>
        <begin position="160"/>
        <end position="215"/>
    </location>
</feature>
<dbReference type="Gene3D" id="3.60.130.30">
    <property type="match status" value="1"/>
</dbReference>
<name>A0A167WZP8_9AGAM</name>
<sequence>MAQTIYGLRTKGTRAVAQPRASAADSPAKGARKLRSGKEFSPFAVAAFTAAKGVGFDFAHATATAIATEDELVGNCAPDHVLDDAVQDAANEVVDDAINDDGAYTDDAVRDDGACNDVAIDGDEAMRDDDAIHNDAAIENDDAMHRTGIDECAARTNDATHIAPDDAPMGGATADATPTDGTTSDRALPLPPRTNRKASRLSKEKRRKAAKKALKQQVKPALLLRHLEAAAGGHQTILAADDMPHTTTGYQGLRGGKAVKRSYGLEELVGTDSKLGMELKRWDGITPIPILDELCRIFGVCSGQPRDERWPEVTRSASAAISKARSKFSFPAGSMDHRRGNFPATAVGVSFGGGQQVPGNLVHPDANQAILDGLLREESITRVAHFGSDSFKFWQPRLHQYYTERLGRLYARYPRLRRNFRKSVFPCATFNFGPKTCCYPHVDCNNLPYGMCAITALGDYDPKRGGHLVLWDLKLVIEFPPGSTILIPSACIRHSNVSIQEGETRYSFTQYAAGGLFRWVDHGFQSEKVYRSGWSKKRKREELAVGRRRWEEAMELFPTLEELRSVTSTA</sequence>
<evidence type="ECO:0000313" key="3">
    <source>
        <dbReference type="Proteomes" id="UP000076532"/>
    </source>
</evidence>
<protein>
    <submittedName>
        <fullName evidence="2">Uncharacterized protein</fullName>
    </submittedName>
</protein>
<feature type="compositionally biased region" description="Low complexity" evidence="1">
    <location>
        <begin position="165"/>
        <end position="185"/>
    </location>
</feature>
<keyword evidence="3" id="KW-1185">Reference proteome</keyword>
<feature type="compositionally biased region" description="Basic residues" evidence="1">
    <location>
        <begin position="194"/>
        <end position="214"/>
    </location>
</feature>
<organism evidence="2 3">
    <name type="scientific">Athelia psychrophila</name>
    <dbReference type="NCBI Taxonomy" id="1759441"/>
    <lineage>
        <taxon>Eukaryota</taxon>
        <taxon>Fungi</taxon>
        <taxon>Dikarya</taxon>
        <taxon>Basidiomycota</taxon>
        <taxon>Agaricomycotina</taxon>
        <taxon>Agaricomycetes</taxon>
        <taxon>Agaricomycetidae</taxon>
        <taxon>Atheliales</taxon>
        <taxon>Atheliaceae</taxon>
        <taxon>Athelia</taxon>
    </lineage>
</organism>
<evidence type="ECO:0000313" key="2">
    <source>
        <dbReference type="EMBL" id="KZP06665.1"/>
    </source>
</evidence>
<dbReference type="EMBL" id="KV417778">
    <property type="protein sequence ID" value="KZP06665.1"/>
    <property type="molecule type" value="Genomic_DNA"/>
</dbReference>
<dbReference type="STRING" id="436010.A0A167WZP8"/>
<evidence type="ECO:0000256" key="1">
    <source>
        <dbReference type="SAM" id="MobiDB-lite"/>
    </source>
</evidence>